<gene>
    <name evidence="3" type="ORF">L207DRAFT_561468</name>
</gene>
<dbReference type="Proteomes" id="UP000235786">
    <property type="component" value="Unassembled WGS sequence"/>
</dbReference>
<dbReference type="PANTHER" id="PTHR35910:SF1">
    <property type="entry name" value="2EXR DOMAIN-CONTAINING PROTEIN"/>
    <property type="match status" value="1"/>
</dbReference>
<feature type="compositionally biased region" description="Basic and acidic residues" evidence="1">
    <location>
        <begin position="29"/>
        <end position="38"/>
    </location>
</feature>
<dbReference type="EMBL" id="KZ613939">
    <property type="protein sequence ID" value="PMD46028.1"/>
    <property type="molecule type" value="Genomic_DNA"/>
</dbReference>
<dbReference type="PANTHER" id="PTHR35910">
    <property type="entry name" value="2EXR DOMAIN-CONTAINING PROTEIN"/>
    <property type="match status" value="1"/>
</dbReference>
<sequence length="321" mass="37259">MRKAKRGGVNKTKGRKKGKSLSTASTRTEASDEGLKNHEVKESETSLVVYNDAIALVQEESEERGEFELFPKLPIELRLGIWNLTFQKQHVDLEIRKFWATNDWYRYYRWENYIPLPPKFPVALQVNRESRIETLHHYCIISSGDSRLSRVTHKQTPPTCVNFSLDSCFFEFGGLCRSKYESPYANWLSKLGSNARGGLSTLTELEIRAAWWNIPIQEEVDRDELYKFTGVFRNSGHFLLELRVALRFTGLKRLCVTWSQHTSRDPESQKDCRESIQGFMDRKRDSFIGGQAPDVKVRAWSKFYQVYVCSTSYGENIVEKV</sequence>
<dbReference type="Pfam" id="PF20150">
    <property type="entry name" value="2EXR"/>
    <property type="match status" value="1"/>
</dbReference>
<feature type="region of interest" description="Disordered" evidence="1">
    <location>
        <begin position="1"/>
        <end position="38"/>
    </location>
</feature>
<dbReference type="InterPro" id="IPR045518">
    <property type="entry name" value="2EXR"/>
</dbReference>
<feature type="domain" description="2EXR" evidence="2">
    <location>
        <begin position="67"/>
        <end position="166"/>
    </location>
</feature>
<proteinExistence type="predicted"/>
<feature type="compositionally biased region" description="Basic residues" evidence="1">
    <location>
        <begin position="1"/>
        <end position="19"/>
    </location>
</feature>
<reference evidence="3 4" key="1">
    <citation type="submission" date="2016-04" db="EMBL/GenBank/DDBJ databases">
        <title>A degradative enzymes factory behind the ericoid mycorrhizal symbiosis.</title>
        <authorList>
            <consortium name="DOE Joint Genome Institute"/>
            <person name="Martino E."/>
            <person name="Morin E."/>
            <person name="Grelet G."/>
            <person name="Kuo A."/>
            <person name="Kohler A."/>
            <person name="Daghino S."/>
            <person name="Barry K."/>
            <person name="Choi C."/>
            <person name="Cichocki N."/>
            <person name="Clum A."/>
            <person name="Copeland A."/>
            <person name="Hainaut M."/>
            <person name="Haridas S."/>
            <person name="Labutti K."/>
            <person name="Lindquist E."/>
            <person name="Lipzen A."/>
            <person name="Khouja H.-R."/>
            <person name="Murat C."/>
            <person name="Ohm R."/>
            <person name="Olson A."/>
            <person name="Spatafora J."/>
            <person name="Veneault-Fourrey C."/>
            <person name="Henrissat B."/>
            <person name="Grigoriev I."/>
            <person name="Martin F."/>
            <person name="Perotto S."/>
        </authorList>
    </citation>
    <scope>NUCLEOTIDE SEQUENCE [LARGE SCALE GENOMIC DNA]</scope>
    <source>
        <strain evidence="3 4">F</strain>
    </source>
</reference>
<evidence type="ECO:0000313" key="4">
    <source>
        <dbReference type="Proteomes" id="UP000235786"/>
    </source>
</evidence>
<dbReference type="AlphaFoldDB" id="A0A2J6S5K7"/>
<protein>
    <recommendedName>
        <fullName evidence="2">2EXR domain-containing protein</fullName>
    </recommendedName>
</protein>
<keyword evidence="4" id="KW-1185">Reference proteome</keyword>
<dbReference type="OrthoDB" id="3530648at2759"/>
<evidence type="ECO:0000256" key="1">
    <source>
        <dbReference type="SAM" id="MobiDB-lite"/>
    </source>
</evidence>
<name>A0A2J6S5K7_HYAVF</name>
<organism evidence="3 4">
    <name type="scientific">Hyaloscypha variabilis (strain UAMH 11265 / GT02V1 / F)</name>
    <name type="common">Meliniomyces variabilis</name>
    <dbReference type="NCBI Taxonomy" id="1149755"/>
    <lineage>
        <taxon>Eukaryota</taxon>
        <taxon>Fungi</taxon>
        <taxon>Dikarya</taxon>
        <taxon>Ascomycota</taxon>
        <taxon>Pezizomycotina</taxon>
        <taxon>Leotiomycetes</taxon>
        <taxon>Helotiales</taxon>
        <taxon>Hyaloscyphaceae</taxon>
        <taxon>Hyaloscypha</taxon>
        <taxon>Hyaloscypha variabilis</taxon>
    </lineage>
</organism>
<evidence type="ECO:0000259" key="2">
    <source>
        <dbReference type="Pfam" id="PF20150"/>
    </source>
</evidence>
<accession>A0A2J6S5K7</accession>
<evidence type="ECO:0000313" key="3">
    <source>
        <dbReference type="EMBL" id="PMD46028.1"/>
    </source>
</evidence>